<sequence>MSDPYQVQPPAAPYAPQPPLPGQYAPYAGGVEINGKAVAALVCGLVFLASPLGIMGLAFGKTAQRQIDAGMGIGRPLAKAGRVLGWVSVGFTIFWALYVVLAMTLFFTAATAVSTTY</sequence>
<evidence type="ECO:0000256" key="1">
    <source>
        <dbReference type="SAM" id="Phobius"/>
    </source>
</evidence>
<keyword evidence="1" id="KW-0812">Transmembrane</keyword>
<name>A0A4S8PJ91_9ACTN</name>
<dbReference type="Pfam" id="PF13828">
    <property type="entry name" value="DUF4190"/>
    <property type="match status" value="1"/>
</dbReference>
<dbReference type="InterPro" id="IPR025241">
    <property type="entry name" value="DUF4190"/>
</dbReference>
<dbReference type="Proteomes" id="UP000305792">
    <property type="component" value="Unassembled WGS sequence"/>
</dbReference>
<organism evidence="3 4">
    <name type="scientific">Glycomyces paridis</name>
    <dbReference type="NCBI Taxonomy" id="2126555"/>
    <lineage>
        <taxon>Bacteria</taxon>
        <taxon>Bacillati</taxon>
        <taxon>Actinomycetota</taxon>
        <taxon>Actinomycetes</taxon>
        <taxon>Glycomycetales</taxon>
        <taxon>Glycomycetaceae</taxon>
        <taxon>Glycomyces</taxon>
    </lineage>
</organism>
<feature type="transmembrane region" description="Helical" evidence="1">
    <location>
        <begin position="80"/>
        <end position="107"/>
    </location>
</feature>
<dbReference type="RefSeq" id="WP_136530090.1">
    <property type="nucleotide sequence ID" value="NZ_STGX01000008.1"/>
</dbReference>
<keyword evidence="4" id="KW-1185">Reference proteome</keyword>
<accession>A0A4S8PJ91</accession>
<reference evidence="3 4" key="1">
    <citation type="journal article" date="2018" name="Int. J. Syst. Evol. Microbiol.">
        <title>Glycomyces paridis sp. nov., isolated from the medicinal plant Paris polyphylla.</title>
        <authorList>
            <person name="Fang X.M."/>
            <person name="Bai J.L."/>
            <person name="Su J."/>
            <person name="Zhao L.L."/>
            <person name="Liu H.Y."/>
            <person name="Ma B.P."/>
            <person name="Zhang Y.Q."/>
            <person name="Yu L.Y."/>
        </authorList>
    </citation>
    <scope>NUCLEOTIDE SEQUENCE [LARGE SCALE GENOMIC DNA]</scope>
    <source>
        <strain evidence="3 4">CPCC 204357</strain>
    </source>
</reference>
<protein>
    <submittedName>
        <fullName evidence="3">DUF4190 domain-containing protein</fullName>
    </submittedName>
</protein>
<proteinExistence type="predicted"/>
<evidence type="ECO:0000259" key="2">
    <source>
        <dbReference type="Pfam" id="PF13828"/>
    </source>
</evidence>
<comment type="caution">
    <text evidence="3">The sequence shown here is derived from an EMBL/GenBank/DDBJ whole genome shotgun (WGS) entry which is preliminary data.</text>
</comment>
<dbReference type="AlphaFoldDB" id="A0A4S8PJ91"/>
<keyword evidence="1" id="KW-0472">Membrane</keyword>
<dbReference type="EMBL" id="STGX01000008">
    <property type="protein sequence ID" value="THV28479.1"/>
    <property type="molecule type" value="Genomic_DNA"/>
</dbReference>
<gene>
    <name evidence="3" type="ORF">E9998_12865</name>
</gene>
<dbReference type="OrthoDB" id="4374883at2"/>
<feature type="domain" description="DUF4190" evidence="2">
    <location>
        <begin position="37"/>
        <end position="94"/>
    </location>
</feature>
<evidence type="ECO:0000313" key="3">
    <source>
        <dbReference type="EMBL" id="THV28479.1"/>
    </source>
</evidence>
<keyword evidence="1" id="KW-1133">Transmembrane helix</keyword>
<feature type="transmembrane region" description="Helical" evidence="1">
    <location>
        <begin position="37"/>
        <end position="59"/>
    </location>
</feature>
<evidence type="ECO:0000313" key="4">
    <source>
        <dbReference type="Proteomes" id="UP000305792"/>
    </source>
</evidence>